<evidence type="ECO:0000313" key="2">
    <source>
        <dbReference type="EMBL" id="KZS08169.1"/>
    </source>
</evidence>
<feature type="compositionally biased region" description="Basic and acidic residues" evidence="1">
    <location>
        <begin position="201"/>
        <end position="211"/>
    </location>
</feature>
<comment type="caution">
    <text evidence="2">The sequence shown here is derived from an EMBL/GenBank/DDBJ whole genome shotgun (WGS) entry which is preliminary data.</text>
</comment>
<feature type="region of interest" description="Disordered" evidence="1">
    <location>
        <begin position="159"/>
        <end position="217"/>
    </location>
</feature>
<gene>
    <name evidence="2" type="ORF">APZ42_027968</name>
</gene>
<organism evidence="2 3">
    <name type="scientific">Daphnia magna</name>
    <dbReference type="NCBI Taxonomy" id="35525"/>
    <lineage>
        <taxon>Eukaryota</taxon>
        <taxon>Metazoa</taxon>
        <taxon>Ecdysozoa</taxon>
        <taxon>Arthropoda</taxon>
        <taxon>Crustacea</taxon>
        <taxon>Branchiopoda</taxon>
        <taxon>Diplostraca</taxon>
        <taxon>Cladocera</taxon>
        <taxon>Anomopoda</taxon>
        <taxon>Daphniidae</taxon>
        <taxon>Daphnia</taxon>
    </lineage>
</organism>
<sequence length="217" mass="23703">MVVLDVLFWEKWVSAVIDTGAVVSVCSHKLVRELGITVTPWRANRLVSVDGKEIQPGGAAMLLVSDRRITVEGECLVLEDDIDLLLGKDMLEKLGMRMKIGVLKEIFIGDIAIGALVEEMMEGAPKLVVQKGCWVPPRSMKVVATQPLELKGFGECALRRGNNRTNGDNQLIGPQTMDRRGDGVRNNRASDGNQGGRHASSRRDSRGREESASGARI</sequence>
<dbReference type="Gene3D" id="2.40.70.10">
    <property type="entry name" value="Acid Proteases"/>
    <property type="match status" value="1"/>
</dbReference>
<dbReference type="AlphaFoldDB" id="A0A164QY64"/>
<evidence type="ECO:0008006" key="4">
    <source>
        <dbReference type="Google" id="ProtNLM"/>
    </source>
</evidence>
<evidence type="ECO:0000313" key="3">
    <source>
        <dbReference type="Proteomes" id="UP000076858"/>
    </source>
</evidence>
<accession>A0A164QY64</accession>
<proteinExistence type="predicted"/>
<feature type="compositionally biased region" description="Polar residues" evidence="1">
    <location>
        <begin position="163"/>
        <end position="173"/>
    </location>
</feature>
<dbReference type="SUPFAM" id="SSF50630">
    <property type="entry name" value="Acid proteases"/>
    <property type="match status" value="1"/>
</dbReference>
<protein>
    <recommendedName>
        <fullName evidence="4">Peptidase A2 domain-containing protein</fullName>
    </recommendedName>
</protein>
<keyword evidence="3" id="KW-1185">Reference proteome</keyword>
<dbReference type="EMBL" id="LRGB01002315">
    <property type="protein sequence ID" value="KZS08169.1"/>
    <property type="molecule type" value="Genomic_DNA"/>
</dbReference>
<dbReference type="InterPro" id="IPR021109">
    <property type="entry name" value="Peptidase_aspartic_dom_sf"/>
</dbReference>
<name>A0A164QY64_9CRUS</name>
<dbReference type="Proteomes" id="UP000076858">
    <property type="component" value="Unassembled WGS sequence"/>
</dbReference>
<dbReference type="CDD" id="cd00303">
    <property type="entry name" value="retropepsin_like"/>
    <property type="match status" value="1"/>
</dbReference>
<reference evidence="2 3" key="1">
    <citation type="submission" date="2016-03" db="EMBL/GenBank/DDBJ databases">
        <title>EvidentialGene: Evidence-directed Construction of Genes on Genomes.</title>
        <authorList>
            <person name="Gilbert D.G."/>
            <person name="Choi J.-H."/>
            <person name="Mockaitis K."/>
            <person name="Colbourne J."/>
            <person name="Pfrender M."/>
        </authorList>
    </citation>
    <scope>NUCLEOTIDE SEQUENCE [LARGE SCALE GENOMIC DNA]</scope>
    <source>
        <strain evidence="2 3">Xinb3</strain>
        <tissue evidence="2">Complete organism</tissue>
    </source>
</reference>
<evidence type="ECO:0000256" key="1">
    <source>
        <dbReference type="SAM" id="MobiDB-lite"/>
    </source>
</evidence>